<dbReference type="CDD" id="cd18038">
    <property type="entry name" value="DEXXQc_Helz-like"/>
    <property type="match status" value="1"/>
</dbReference>
<sequence length="1010" mass="112674">MASTGQCSSRNCRYSHDFHVCDPCGRLFSSLDALKGHLGSKTHKANCKTTTSNWSHCRICEINTSGSSQWRSHVRSSLHIRQARAKELDANIEPLIPESLPNHHFCGECNIHVQDRSWDAHRSGKRHADKVASAAYLTRLEAEESRATQGGIVLKGIFEFGVLPLKRAKKGFTETIVIQTQKPIKLVDFYLTSKTKGYSPSFTVVKCQKDQKDVTRKKPLQLSMTVRQQHIGRCQDRIIFIFIDAEGKTFLISHSLTLIVGDPDDHAVLKTEAPYVRPPPASKRHPERKVVPGVAPPKSGAIPWKVKLPESNIPEAVAVILGNDTEPFRTVLQQVQSNFVPQGLNYTTYSMFFKHLLWIEEIKLHRDMEQFDLHSASITREGNLDYLVVPGLAENRPSVMVGDMIRAHKHGSEEGKWFEGGVHVVRLEDVGIRFHSSFRKTASNSDRFLVRFRFNRYPLRRQHQALNMKFPLNHILFPIPERDGRPEVPSFEGLAFINPNIANNERQVQAVASILYRPRGSVPFIIFGPPGTGKTSTMVESILQVLQKNPTSRILVCTPSNSSADLIITRLRDSLDTNQLFRLNAPSRRKNTVPADVLPYTYTLPDPNNQKHFSIPPPGLEKMKLFRVVVSTCVSAAIVFGIGVPAGHYSHIFIDEAGQATEPEVMVPIRTIATKETSIVLSGDPKQLGPIIKSGIAKELGLGMSYLQRLMNSEGYDEVQGYGSTVVKLVKNFRSHPAILQYPNEQFYRGDLVPCGSPEIINYYIGTKHVVSPKFPIVYHSVAGHDERERSSPSFFNIDEATIVKTVVADLLRDTSKRISGVRLLTSFGNVLNTSLAASDIGVITPYRAQVRKIRLLLQQSASQVKVGSVEEFQGQASFSSFIERKAIIVSCVRSSQDFINFDLKRTLGFVANPERFNVAVTRAQALLVVVGDPSVLGLDPLWRKFLNYVHTNGGWTGLPIPWDPSEPVDEQGGYDRAAREQAQGEVAEVLQELLGDDDDDVLLPRGDTA</sequence>
<accession>A0ABR3FGB1</accession>
<gene>
    <name evidence="14" type="ORF">V5O48_007565</name>
</gene>
<dbReference type="Pfam" id="PF21634">
    <property type="entry name" value="MOV-10_beta-barrel"/>
    <property type="match status" value="1"/>
</dbReference>
<evidence type="ECO:0000256" key="12">
    <source>
        <dbReference type="SAM" id="MobiDB-lite"/>
    </source>
</evidence>
<dbReference type="PROSITE" id="PS50157">
    <property type="entry name" value="ZINC_FINGER_C2H2_2"/>
    <property type="match status" value="1"/>
</dbReference>
<evidence type="ECO:0000256" key="9">
    <source>
        <dbReference type="ARBA" id="ARBA00023158"/>
    </source>
</evidence>
<evidence type="ECO:0000256" key="4">
    <source>
        <dbReference type="ARBA" id="ARBA00022490"/>
    </source>
</evidence>
<organism evidence="14 15">
    <name type="scientific">Marasmius crinis-equi</name>
    <dbReference type="NCBI Taxonomy" id="585013"/>
    <lineage>
        <taxon>Eukaryota</taxon>
        <taxon>Fungi</taxon>
        <taxon>Dikarya</taxon>
        <taxon>Basidiomycota</taxon>
        <taxon>Agaricomycotina</taxon>
        <taxon>Agaricomycetes</taxon>
        <taxon>Agaricomycetidae</taxon>
        <taxon>Agaricales</taxon>
        <taxon>Marasmiineae</taxon>
        <taxon>Marasmiaceae</taxon>
        <taxon>Marasmius</taxon>
    </lineage>
</organism>
<dbReference type="Gene3D" id="3.40.50.300">
    <property type="entry name" value="P-loop containing nucleotide triphosphate hydrolases"/>
    <property type="match status" value="2"/>
</dbReference>
<dbReference type="PROSITE" id="PS00028">
    <property type="entry name" value="ZINC_FINGER_C2H2_1"/>
    <property type="match status" value="1"/>
</dbReference>
<keyword evidence="9" id="KW-0943">RNA-mediated gene silencing</keyword>
<keyword evidence="4" id="KW-0963">Cytoplasm</keyword>
<dbReference type="PANTHER" id="PTHR45418">
    <property type="entry name" value="CANCER/TESTIS ANTIGEN 55"/>
    <property type="match status" value="1"/>
</dbReference>
<dbReference type="SUPFAM" id="SSF52540">
    <property type="entry name" value="P-loop containing nucleoside triphosphate hydrolases"/>
    <property type="match status" value="1"/>
</dbReference>
<name>A0ABR3FGB1_9AGAR</name>
<dbReference type="SMART" id="SM00355">
    <property type="entry name" value="ZnF_C2H2"/>
    <property type="match status" value="3"/>
</dbReference>
<evidence type="ECO:0000256" key="10">
    <source>
        <dbReference type="ARBA" id="ARBA00047984"/>
    </source>
</evidence>
<dbReference type="InterPro" id="IPR036236">
    <property type="entry name" value="Znf_C2H2_sf"/>
</dbReference>
<feature type="region of interest" description="Disordered" evidence="12">
    <location>
        <begin position="275"/>
        <end position="294"/>
    </location>
</feature>
<dbReference type="InterPro" id="IPR027417">
    <property type="entry name" value="P-loop_NTPase"/>
</dbReference>
<dbReference type="InterPro" id="IPR041677">
    <property type="entry name" value="DNA2/NAM7_AAA_11"/>
</dbReference>
<evidence type="ECO:0000256" key="5">
    <source>
        <dbReference type="ARBA" id="ARBA00022741"/>
    </source>
</evidence>
<keyword evidence="6" id="KW-0378">Hydrolase</keyword>
<evidence type="ECO:0000256" key="3">
    <source>
        <dbReference type="ARBA" id="ARBA00012552"/>
    </source>
</evidence>
<evidence type="ECO:0000256" key="6">
    <source>
        <dbReference type="ARBA" id="ARBA00022801"/>
    </source>
</evidence>
<reference evidence="14 15" key="1">
    <citation type="submission" date="2024-02" db="EMBL/GenBank/DDBJ databases">
        <title>A draft genome for the cacao thread blight pathogen Marasmius crinis-equi.</title>
        <authorList>
            <person name="Cohen S.P."/>
            <person name="Baruah I.K."/>
            <person name="Amoako-Attah I."/>
            <person name="Bukari Y."/>
            <person name="Meinhardt L.W."/>
            <person name="Bailey B.A."/>
        </authorList>
    </citation>
    <scope>NUCLEOTIDE SEQUENCE [LARGE SCALE GENOMIC DNA]</scope>
    <source>
        <strain evidence="14 15">GH-76</strain>
    </source>
</reference>
<dbReference type="EC" id="3.6.4.13" evidence="3"/>
<evidence type="ECO:0000313" key="15">
    <source>
        <dbReference type="Proteomes" id="UP001465976"/>
    </source>
</evidence>
<dbReference type="InterPro" id="IPR013087">
    <property type="entry name" value="Znf_C2H2_type"/>
</dbReference>
<dbReference type="InterPro" id="IPR026122">
    <property type="entry name" value="MOV-10/SDE3_DEXXQ/H-box"/>
</dbReference>
<keyword evidence="5" id="KW-0547">Nucleotide-binding</keyword>
<comment type="subcellular location">
    <subcellularLocation>
        <location evidence="1">Cytoplasm</location>
    </subcellularLocation>
</comment>
<dbReference type="Pfam" id="PF12874">
    <property type="entry name" value="zf-met"/>
    <property type="match status" value="2"/>
</dbReference>
<dbReference type="Pfam" id="PF13087">
    <property type="entry name" value="AAA_12"/>
    <property type="match status" value="1"/>
</dbReference>
<keyword evidence="8" id="KW-0067">ATP-binding</keyword>
<dbReference type="Pfam" id="PF13086">
    <property type="entry name" value="AAA_11"/>
    <property type="match status" value="2"/>
</dbReference>
<comment type="catalytic activity">
    <reaction evidence="10">
        <text>ATP + H2O = ADP + phosphate + H(+)</text>
        <dbReference type="Rhea" id="RHEA:13065"/>
        <dbReference type="ChEBI" id="CHEBI:15377"/>
        <dbReference type="ChEBI" id="CHEBI:15378"/>
        <dbReference type="ChEBI" id="CHEBI:30616"/>
        <dbReference type="ChEBI" id="CHEBI:43474"/>
        <dbReference type="ChEBI" id="CHEBI:456216"/>
        <dbReference type="EC" id="3.6.4.13"/>
    </reaction>
</comment>
<evidence type="ECO:0000259" key="13">
    <source>
        <dbReference type="PROSITE" id="PS50157"/>
    </source>
</evidence>
<proteinExistence type="inferred from homology"/>
<dbReference type="SUPFAM" id="SSF57667">
    <property type="entry name" value="beta-beta-alpha zinc fingers"/>
    <property type="match status" value="1"/>
</dbReference>
<keyword evidence="7" id="KW-0347">Helicase</keyword>
<comment type="caution">
    <text evidence="14">The sequence shown here is derived from an EMBL/GenBank/DDBJ whole genome shotgun (WGS) entry which is preliminary data.</text>
</comment>
<evidence type="ECO:0000256" key="7">
    <source>
        <dbReference type="ARBA" id="ARBA00022806"/>
    </source>
</evidence>
<comment type="similarity">
    <text evidence="2">Belongs to the DNA2/NAM7 helicase family. SDE3 subfamily.</text>
</comment>
<dbReference type="EMBL" id="JBAHYK010000402">
    <property type="protein sequence ID" value="KAL0574390.1"/>
    <property type="molecule type" value="Genomic_DNA"/>
</dbReference>
<evidence type="ECO:0000313" key="14">
    <source>
        <dbReference type="EMBL" id="KAL0574390.1"/>
    </source>
</evidence>
<protein>
    <recommendedName>
        <fullName evidence="3">RNA helicase</fullName>
        <ecNumber evidence="3">3.6.4.13</ecNumber>
    </recommendedName>
</protein>
<keyword evidence="11" id="KW-0862">Zinc</keyword>
<evidence type="ECO:0000256" key="1">
    <source>
        <dbReference type="ARBA" id="ARBA00004496"/>
    </source>
</evidence>
<keyword evidence="15" id="KW-1185">Reference proteome</keyword>
<keyword evidence="11" id="KW-0863">Zinc-finger</keyword>
<keyword evidence="11" id="KW-0479">Metal-binding</keyword>
<evidence type="ECO:0000256" key="11">
    <source>
        <dbReference type="PROSITE-ProRule" id="PRU00042"/>
    </source>
</evidence>
<dbReference type="CDD" id="cd18808">
    <property type="entry name" value="SF1_C_Upf1"/>
    <property type="match status" value="1"/>
</dbReference>
<evidence type="ECO:0000256" key="8">
    <source>
        <dbReference type="ARBA" id="ARBA00022840"/>
    </source>
</evidence>
<dbReference type="InterPro" id="IPR049080">
    <property type="entry name" value="MOV-10-like_beta-barrel"/>
</dbReference>
<dbReference type="PANTHER" id="PTHR45418:SF1">
    <property type="entry name" value="CANCER_TESTIS ANTIGEN 55"/>
    <property type="match status" value="1"/>
</dbReference>
<feature type="domain" description="C2H2-type" evidence="13">
    <location>
        <begin position="19"/>
        <end position="48"/>
    </location>
</feature>
<dbReference type="InterPro" id="IPR047187">
    <property type="entry name" value="SF1_C_Upf1"/>
</dbReference>
<evidence type="ECO:0000256" key="2">
    <source>
        <dbReference type="ARBA" id="ARBA00005601"/>
    </source>
</evidence>
<dbReference type="InterPro" id="IPR041679">
    <property type="entry name" value="DNA2/NAM7-like_C"/>
</dbReference>
<dbReference type="Proteomes" id="UP001465976">
    <property type="component" value="Unassembled WGS sequence"/>
</dbReference>